<geneLocation type="plasmid" evidence="1 2">
    <name>unnamed</name>
</geneLocation>
<dbReference type="InterPro" id="IPR007953">
    <property type="entry name" value="Holin-like_BlyB"/>
</dbReference>
<evidence type="ECO:0000313" key="2">
    <source>
        <dbReference type="Proteomes" id="UP000019330"/>
    </source>
</evidence>
<sequence length="120" mass="14133">MLNKNNIHLGIIFLQNLVEFLGYSKTPNDEIFKTGIQKAIDIYKYMNKLYLASLKKMEHKECKQIILELETILNKITNLINAIKSDADPALIEELRLERNTLMQDKTKFFKEELDKEDQK</sequence>
<keyword evidence="1" id="KW-0614">Plasmid</keyword>
<gene>
    <name evidence="1" type="ORF">BCO_0003600</name>
</gene>
<evidence type="ECO:0000313" key="1">
    <source>
        <dbReference type="EMBL" id="AHH11064.1"/>
    </source>
</evidence>
<reference evidence="1" key="1">
    <citation type="submission" date="2013-04" db="EMBL/GenBank/DDBJ databases">
        <title>Comparative Genomics of Relapsing Fever Spirochetes.</title>
        <authorList>
            <person name="Schwan T.G."/>
            <person name="Raffel S.J."/>
            <person name="Porcella S.F."/>
            <person name="Martens C.A."/>
            <person name="Bruno D.P."/>
            <person name="Ricklefs S.M."/>
            <person name="Barbian K.B."/>
        </authorList>
    </citation>
    <scope>NUCLEOTIDE SEQUENCE</scope>
    <source>
        <strain evidence="1">Co53</strain>
        <plasmid evidence="1">unnamed</plasmid>
    </source>
</reference>
<dbReference type="OrthoDB" id="350800at2"/>
<keyword evidence="2" id="KW-1185">Reference proteome</keyword>
<dbReference type="HOGENOM" id="CLU_1999508_0_0_12"/>
<organism evidence="1">
    <name type="scientific">Borrelia coriaceae ATCC 43381</name>
    <dbReference type="NCBI Taxonomy" id="1408429"/>
    <lineage>
        <taxon>Bacteria</taxon>
        <taxon>Pseudomonadati</taxon>
        <taxon>Spirochaetota</taxon>
        <taxon>Spirochaetia</taxon>
        <taxon>Spirochaetales</taxon>
        <taxon>Borreliaceae</taxon>
        <taxon>Borrelia</taxon>
    </lineage>
</organism>
<accession>W5SV16</accession>
<dbReference type="Pfam" id="PF05289">
    <property type="entry name" value="BLYB"/>
    <property type="match status" value="1"/>
</dbReference>
<proteinExistence type="predicted"/>
<dbReference type="RefSeq" id="WP_025408421.1">
    <property type="nucleotide sequence ID" value="NZ_CP005746.1"/>
</dbReference>
<dbReference type="AlphaFoldDB" id="W5SV16"/>
<name>W5SV16_9SPIR</name>
<dbReference type="EMBL" id="CP005746">
    <property type="protein sequence ID" value="AHH11064.1"/>
    <property type="molecule type" value="Genomic_DNA"/>
</dbReference>
<protein>
    <submittedName>
        <fullName evidence="1">Putative cytosolic protein</fullName>
    </submittedName>
</protein>
<dbReference type="Proteomes" id="UP000019330">
    <property type="component" value="Plasmid unnamed"/>
</dbReference>